<feature type="compositionally biased region" description="Polar residues" evidence="9">
    <location>
        <begin position="2548"/>
        <end position="2563"/>
    </location>
</feature>
<evidence type="ECO:0000256" key="8">
    <source>
        <dbReference type="SAM" id="Coils"/>
    </source>
</evidence>
<dbReference type="SUPFAM" id="SSF50978">
    <property type="entry name" value="WD40 repeat-like"/>
    <property type="match status" value="2"/>
</dbReference>
<keyword evidence="4" id="KW-0243">Dynein</keyword>
<proteinExistence type="inferred from homology"/>
<evidence type="ECO:0000256" key="3">
    <source>
        <dbReference type="ARBA" id="ARBA00022701"/>
    </source>
</evidence>
<feature type="compositionally biased region" description="Polar residues" evidence="9">
    <location>
        <begin position="2617"/>
        <end position="2634"/>
    </location>
</feature>
<keyword evidence="12" id="KW-1185">Reference proteome</keyword>
<feature type="region of interest" description="Disordered" evidence="9">
    <location>
        <begin position="2883"/>
        <end position="2911"/>
    </location>
</feature>
<dbReference type="Pfam" id="PF00400">
    <property type="entry name" value="WD40"/>
    <property type="match status" value="1"/>
</dbReference>
<evidence type="ECO:0000256" key="1">
    <source>
        <dbReference type="ARBA" id="ARBA00004245"/>
    </source>
</evidence>
<dbReference type="PANTHER" id="PTHR13950">
    <property type="entry name" value="RABCONNECTIN-RELATED"/>
    <property type="match status" value="1"/>
</dbReference>
<dbReference type="Pfam" id="PF12234">
    <property type="entry name" value="Rav1p_C"/>
    <property type="match status" value="1"/>
</dbReference>
<evidence type="ECO:0000256" key="9">
    <source>
        <dbReference type="SAM" id="MobiDB-lite"/>
    </source>
</evidence>
<evidence type="ECO:0000256" key="5">
    <source>
        <dbReference type="ARBA" id="ARBA00023054"/>
    </source>
</evidence>
<evidence type="ECO:0000256" key="6">
    <source>
        <dbReference type="ARBA" id="ARBA00023212"/>
    </source>
</evidence>
<dbReference type="SUPFAM" id="SSF74924">
    <property type="entry name" value="Cap-Gly domain"/>
    <property type="match status" value="1"/>
</dbReference>
<feature type="compositionally biased region" description="Low complexity" evidence="9">
    <location>
        <begin position="1392"/>
        <end position="1417"/>
    </location>
</feature>
<feature type="compositionally biased region" description="Low complexity" evidence="9">
    <location>
        <begin position="2711"/>
        <end position="2735"/>
    </location>
</feature>
<dbReference type="InterPro" id="IPR001680">
    <property type="entry name" value="WD40_rpt"/>
</dbReference>
<dbReference type="InterPro" id="IPR022033">
    <property type="entry name" value="Rav1p_C"/>
</dbReference>
<keyword evidence="6" id="KW-0206">Cytoskeleton</keyword>
<dbReference type="InterPro" id="IPR036859">
    <property type="entry name" value="CAP-Gly_dom_sf"/>
</dbReference>
<evidence type="ECO:0000256" key="7">
    <source>
        <dbReference type="PROSITE-ProRule" id="PRU00221"/>
    </source>
</evidence>
<dbReference type="Proteomes" id="UP001527925">
    <property type="component" value="Unassembled WGS sequence"/>
</dbReference>
<name>A0ABR4NHG6_9FUNG</name>
<dbReference type="PROSITE" id="PS00845">
    <property type="entry name" value="CAP_GLY_1"/>
    <property type="match status" value="1"/>
</dbReference>
<feature type="compositionally biased region" description="Low complexity" evidence="9">
    <location>
        <begin position="2452"/>
        <end position="2476"/>
    </location>
</feature>
<evidence type="ECO:0000313" key="12">
    <source>
        <dbReference type="Proteomes" id="UP001527925"/>
    </source>
</evidence>
<comment type="similarity">
    <text evidence="2">Belongs to the dynactin 150 kDa subunit family.</text>
</comment>
<organism evidence="11 12">
    <name type="scientific">Polyrhizophydium stewartii</name>
    <dbReference type="NCBI Taxonomy" id="2732419"/>
    <lineage>
        <taxon>Eukaryota</taxon>
        <taxon>Fungi</taxon>
        <taxon>Fungi incertae sedis</taxon>
        <taxon>Chytridiomycota</taxon>
        <taxon>Chytridiomycota incertae sedis</taxon>
        <taxon>Chytridiomycetes</taxon>
        <taxon>Rhizophydiales</taxon>
        <taxon>Rhizophydiales incertae sedis</taxon>
        <taxon>Polyrhizophydium</taxon>
    </lineage>
</organism>
<dbReference type="InterPro" id="IPR052208">
    <property type="entry name" value="DmX-like/RAVE_component"/>
</dbReference>
<evidence type="ECO:0000256" key="4">
    <source>
        <dbReference type="ARBA" id="ARBA00023017"/>
    </source>
</evidence>
<dbReference type="PROSITE" id="PS50245">
    <property type="entry name" value="CAP_GLY_2"/>
    <property type="match status" value="1"/>
</dbReference>
<dbReference type="Pfam" id="PF01302">
    <property type="entry name" value="CAP_GLY"/>
    <property type="match status" value="1"/>
</dbReference>
<protein>
    <submittedName>
        <fullName evidence="11">Regulator of (H+)-ATPase in vacuolar membrane</fullName>
    </submittedName>
</protein>
<keyword evidence="6" id="KW-0963">Cytoplasm</keyword>
<dbReference type="PANTHER" id="PTHR13950:SF9">
    <property type="entry name" value="RABCONNECTIN-3A"/>
    <property type="match status" value="1"/>
</dbReference>
<dbReference type="InterPro" id="IPR036322">
    <property type="entry name" value="WD40_repeat_dom_sf"/>
</dbReference>
<evidence type="ECO:0000313" key="11">
    <source>
        <dbReference type="EMBL" id="KAL2918957.1"/>
    </source>
</evidence>
<feature type="compositionally biased region" description="Low complexity" evidence="9">
    <location>
        <begin position="2677"/>
        <end position="2695"/>
    </location>
</feature>
<sequence>MMHREHLILPRPNSPRGSPHGDDPGRAPAAQASFGSCTVGDSTFIVYASGSRVLVLTGDFELHQQFEPFADAAPLTALAVDSDRGWIAAASGSSVACFAPASGVPAEADAAVEPISVSALAEPGALEVEWRSAAVVAHPDTVTSIAWGSRGVLLVCSKTIALWTPSLAHPTQVFECEQSVHVIEPVSASQFSPDGSLFLTLAAGDTMPKIWYYRHRGVAAVISREGAAASVPQTGTTGSGSVGSEPSQQILDFVYLCHRQPVLSFEWRWSDSRDPNQNALLTVAADGICRIWSQFPRTSTGFVAFHMALALDPLDLKIPSSFSSPAIKSAPDLECSVSSCLSGCAHGACPASADSDTSLAQHHGASRSRAVVHWLTGSGLAATRALRTEREANFLLGPIRKPGEIVRTRSKRLADTLLDYPDMLFCVQPNGTLVIWGIQNLSSKPVRVPKLIVVMKTDQIIGVSDYEYFQGPMQIICDRFSLCNSAIYFPAELYILAQRQCDGVLSCFTLNLDDFFTGAWTTPRMRLAHMWSTHQQPIEHVLTFAGTSAHQIIAIAVRDTQILHLATIVLPEAAQVGARFIHALHQPAVGEAPAVSYILAVTNDNTVLVWTADVTDTTVGSVALISQSMLPVLPGQEIAQLAAPSDLFAWQSPLCMPSTHVFTTLSTTGSVALWHCSDGSLSSGQNFDVSDKGLDWRCIASFDIGPGTLADVAALHAPERIATVHATGSNTWDLTVWSLSTSDLGTLPEWSATFTEPVVSLDWGLASDGQLLLAVALTSQIKVFVLERLASPADASQWVSVSQISMKHSDPAILAAWLPHGSLLVSSTRHVATFSKWVDAGRYDTVKYNLSLLNRFVTLCTEAGRELSEVPIPLWKLFSDGSSHAKTQAADALFSLDDALQGAAHAVGEFTGSDAENLARILSSRTLPRMSLADQQQLRAVIDTFAQLNQFDQTLDENGIRFVVFLKIFIHTSAAAAAAVASVAGSGSAQASSGIPGVMTTGARRSATARGASLEPAMSMRDVAWALFSDSQETLLEIAMQNMGGKLLWADARNIGFGLWVRNPETLKRHFELIARNQYLGREDTRDPVACAPFYIAMRKKNVLVGLWKLALSHPEQPAMLKFLANDFEEERWKNAALKNAFALLGKQRYEYAVAFFLLAGKLKDAISVCLKQLKDIQFAIVIARIYEGEDGPVLKELLEETLLPEAIAAGDRWLAAMLFYILRKYDSAIYATLMPLESLLSKPAEANAGATLPATTPKSDQNGIVAAPRHNTDPALLILYRHLRQAVKAIFTASPPQVTPQQEYELVRDAARVYDRLGCPGLALHVIESARLVEMPEVEVVSEKAAVHDAKVEPEAAPTTVAAATGDGIDWGEPVSKAPPSTASAFDWGEPAASSAAPAGGLDWGEMGTSSLLSTGGASGGGGGLDWGEMGSTIPKGDDDLDAELAAFERQLGLGGADAAVESEDAAETTEQAELAASAPGRGSQVLTLTPEAKLRLVLEKRGLRVYTWVLVMRICHAVYSSVTTVSDNIDILGKDAVFGDYVARLREGFAELSRMADIPLPVIDRIFYERCCEMNALSGYMEVVPLHGNVSDFTPVVSAFMAHEANALARIAFRTEFAARAADRNSYLMQASSRLLRSFVLWQNKAGTLTLDEGVVCQASVTVFVTVMLSSLELHQYNRIWWLVGMCDPLFDALLKGNKKSLCHLMQDLATDREPVAHPDDDADKHDNDDAELYDEFGLPRHRLGSPLVTTAELLVRVLVMRHVALTLEHYLERLKEQAASSTSMEDAHCFLTEFVLKALSRHIFDTQAALSSAWLGNGFQPENMKAYLVETQLKPLWALLWRTMDVKRMIQVISPAPPSPRASETQRSSEELVAAGQGADAAQPGVIGLAPSGMAGAGDSGSIASGSVASAPLAFAATSLHTRMSSADSTAQFMPEEPRPGREWSSRELSEVIYYASDMAHAIALNPLDANEMAVATSKCIRELDVQVSVKHWERRAGLGERQTSMDDLHLSPTSMSPTTPLGAAAVAAGDSVKMERAPSVSDLQKASMSQQRTMNMDLSQKLAKRAFSMHRLARDDTLVGASDGQKLKRKITGVMTMEAHRSFNFYLAGMSEGGESVVNLYQFGQPSELVSYTVPSDARLTKCHFDPFGVRFGASDSHGDLNMWRFDSSPSALRPALTLRQCHAGPISDFVFVNSTTTIATAGVSVNHMNVSVWDTLVPTSKSRVKSFQIGEAGISSLVFSAQHNMLIAGGKKGNIYIIDVRQGASLVNTFHAHNHVIRSLAIDPATDSLVSGSNGGEIKIWDLQALGNAEIASSARGTPGAQVQLASGLSGVVRFVGETAFQTGLWVGVELPEPAGKNDGAVQGRRYFDCPPAHGIFVRFDMIRAVLPAAAAAQAPAADAAPAAQSRSTSASGPAAAGSSSSLTRSATASAAVTAPAAASKRLSLGSAASSSSSASTAASASRPRSSLATTTPHADPRRLSRASSAASSSAHLAPQQPQQQQQSLTKPLPRRGSSSPTRVPTITRSSSRSPSPSPHPGMPASQLPTSALSRRGSSPSPTRIPVSRKSSISPVRAPSKAPPSVDSAQTSHEPSSSPEAFIDDDSLQVDPEATWLNTDSDGQPRSNRSSMAPLSESDEERGRRGPRAAAFESSLMSESVPALFDSHSDDESDTPRLSVPSRSLPSPRLASSASAPLPIVASFAKPASKRSSGIPSSISLAAPKSPSSLSQPALPKPDSPIQASNPQLTLAQQPAANGHVASVDDVADHPAEPQRPQPPTSPQISRVLSAANLPSATAPLSIRAPAQSLPSLQPLSQVPDLLSPLSATSPMSPPFKPAIPSSLAISFSDIDADPVAQMPPPENIVSIASAALAASAAASPHSSLPVSRLSSGRPSDTSRHPFQVPSEPTVPLRQYEQLQSEIKLLMEAREEDKKRFANVDEIEAKLLTVESSLAALSEKHSRAQTELRELRTKCRDLADDKTRLEKELVEAHDVTEMALLDKEIAEEHVDTLKGEAKLLHERIEELTLELDVAKGERDLLMRGEHLNPGNSESHPQQNILQLELQNERLREALIKLRDVSLANEKMLQEKVEYAQSNSDAFKTLQEDHDKTKEKLRTALENVEDLKERLDDALGAEELVQSLTDTNLRLSEKLDKMKGNVEELETLRDLNNDLEEAHLDIQKMLVDEISIKDAVISELGSRITAQRDALLDCQSTIAQFRELVHKLQRELRERPQQVAEPENFDEQQLQNDLKVHVRTMSAVNMELQSALEKVNAQRIEMDVNRLEKEQAVDELRILRLFVPDEYIRSDHDVVQCLLLLRRLDFKSQMIAQHYSLQLRMPNSIERSNYAMFIDISSVLLGIEQTAKRLRRALDTTSDQDAYLRFGRLYHQLLALETSIDNVRSDVRSDIPDDAANLSTLNHCLDKIVEFLQQYVGESDHSTPALRFALLTAALEETNHYVERIELESVLISHLFAMGDRNDGGPFYASLNTLATTKLPSLLDYATAHVQKCRDAVSHLRHRLDALQSNQAVPKTDLSHRILETLAPLRGLSKFITNLRVKMREMIEECKQRRQEINYDAITNLLQDMSFGMLGGFGRDPGDAFAKQVEAVLSALAAFETALQSKDQIEAVPPVTKAWSWRAQVLKADFALNAELKQRVADLDKQIISMSQEMAAKRDQVGEAAVKIQVLMKNLEKAEKQATRTAEVEEQLKDSRQELGVYVDALQKLHKDLEDVENENMGLKKKLHRLEKSSLQGAAPKRPQTPSGVSAQAAGIQRLAESGSSSSLATSSTSEWGLVLEEDVVKQIDAQRAAIRFLMSENAKLTATAEGAYIQELMHPADPLMKRVLRHDTAKDHKTHGSPRLDMVMDPLHQQSRSLAAQAKEISSEARALSRDLRDMQLNTRVVDIAQLSSGATSRSSAQPTRKWMPLNLDPDVQLHKQQQLMRDMANRAELLKQSLSQHQIDSRLHRSSAAAAAPPGSAAAVHIASTPDAIAGTAPRAGAPLGRVRVPATLIRTGAEAPTGGAAVEAARCIEFSSQHDLHRFHSMFVS</sequence>
<keyword evidence="3" id="KW-0493">Microtubule</keyword>
<feature type="repeat" description="WD" evidence="7">
    <location>
        <begin position="2275"/>
        <end position="2309"/>
    </location>
</feature>
<dbReference type="PROSITE" id="PS50082">
    <property type="entry name" value="WD_REPEATS_2"/>
    <property type="match status" value="1"/>
</dbReference>
<dbReference type="PROSITE" id="PS50294">
    <property type="entry name" value="WD_REPEATS_REGION"/>
    <property type="match status" value="1"/>
</dbReference>
<accession>A0ABR4NHG6</accession>
<feature type="region of interest" description="Disordered" evidence="9">
    <location>
        <begin position="2708"/>
        <end position="2746"/>
    </location>
</feature>
<dbReference type="EMBL" id="JADGIZ020000004">
    <property type="protein sequence ID" value="KAL2918957.1"/>
    <property type="molecule type" value="Genomic_DNA"/>
</dbReference>
<dbReference type="Gene3D" id="2.130.10.10">
    <property type="entry name" value="YVTN repeat-like/Quinoprotein amine dehydrogenase"/>
    <property type="match status" value="3"/>
</dbReference>
<reference evidence="11 12" key="1">
    <citation type="submission" date="2023-09" db="EMBL/GenBank/DDBJ databases">
        <title>Pangenome analysis of Batrachochytrium dendrobatidis and related Chytrids.</title>
        <authorList>
            <person name="Yacoub M.N."/>
            <person name="Stajich J.E."/>
            <person name="James T.Y."/>
        </authorList>
    </citation>
    <scope>NUCLEOTIDE SEQUENCE [LARGE SCALE GENOMIC DNA]</scope>
    <source>
        <strain evidence="11 12">JEL0888</strain>
    </source>
</reference>
<comment type="caution">
    <text evidence="11">The sequence shown here is derived from an EMBL/GenBank/DDBJ whole genome shotgun (WGS) entry which is preliminary data.</text>
</comment>
<feature type="domain" description="CAP-Gly" evidence="10">
    <location>
        <begin position="2342"/>
        <end position="2384"/>
    </location>
</feature>
<gene>
    <name evidence="11" type="primary">RAV1</name>
    <name evidence="11" type="ORF">HK105_201226</name>
</gene>
<evidence type="ECO:0000259" key="10">
    <source>
        <dbReference type="PROSITE" id="PS50245"/>
    </source>
</evidence>
<keyword evidence="7" id="KW-0853">WD repeat</keyword>
<evidence type="ECO:0000256" key="2">
    <source>
        <dbReference type="ARBA" id="ARBA00011010"/>
    </source>
</evidence>
<dbReference type="Gene3D" id="2.30.30.190">
    <property type="entry name" value="CAP Gly-rich-like domain"/>
    <property type="match status" value="1"/>
</dbReference>
<dbReference type="SMART" id="SM01052">
    <property type="entry name" value="CAP_GLY"/>
    <property type="match status" value="1"/>
</dbReference>
<feature type="coiled-coil region" evidence="8">
    <location>
        <begin position="2917"/>
        <end position="3188"/>
    </location>
</feature>
<dbReference type="SMART" id="SM00320">
    <property type="entry name" value="WD40"/>
    <property type="match status" value="8"/>
</dbReference>
<keyword evidence="5 8" id="KW-0175">Coiled coil</keyword>
<feature type="region of interest" description="Disordered" evidence="9">
    <location>
        <begin position="1369"/>
        <end position="1426"/>
    </location>
</feature>
<dbReference type="Pfam" id="PF12455">
    <property type="entry name" value="Dynactin"/>
    <property type="match status" value="1"/>
</dbReference>
<feature type="coiled-coil region" evidence="8">
    <location>
        <begin position="3653"/>
        <end position="3753"/>
    </location>
</feature>
<feature type="compositionally biased region" description="Low complexity" evidence="9">
    <location>
        <begin position="2519"/>
        <end position="2536"/>
    </location>
</feature>
<feature type="compositionally biased region" description="Low complexity" evidence="9">
    <location>
        <begin position="2487"/>
        <end position="2510"/>
    </location>
</feature>
<dbReference type="InterPro" id="IPR022157">
    <property type="entry name" value="Dynactin"/>
</dbReference>
<comment type="subcellular location">
    <subcellularLocation>
        <location evidence="1">Cytoplasm</location>
        <location evidence="1">Cytoskeleton</location>
    </subcellularLocation>
</comment>
<dbReference type="InterPro" id="IPR000938">
    <property type="entry name" value="CAP-Gly_domain"/>
</dbReference>
<feature type="region of interest" description="Disordered" evidence="9">
    <location>
        <begin position="1"/>
        <end position="32"/>
    </location>
</feature>
<dbReference type="InterPro" id="IPR015943">
    <property type="entry name" value="WD40/YVTN_repeat-like_dom_sf"/>
</dbReference>
<feature type="compositionally biased region" description="Polar residues" evidence="9">
    <location>
        <begin position="2588"/>
        <end position="2600"/>
    </location>
</feature>
<feature type="region of interest" description="Disordered" evidence="9">
    <location>
        <begin position="2452"/>
        <end position="2695"/>
    </location>
</feature>